<proteinExistence type="inferred from homology"/>
<dbReference type="PROSITE" id="PS50267">
    <property type="entry name" value="NA_NEUROTRAN_SYMP_3"/>
    <property type="match status" value="1"/>
</dbReference>
<dbReference type="PANTHER" id="PTHR42948:SF1">
    <property type="entry name" value="TRANSPORTER"/>
    <property type="match status" value="1"/>
</dbReference>
<dbReference type="PRINTS" id="PR00176">
    <property type="entry name" value="NANEUSMPORT"/>
</dbReference>
<dbReference type="OrthoDB" id="1014at2"/>
<dbReference type="SUPFAM" id="SSF161070">
    <property type="entry name" value="SNF-like"/>
    <property type="match status" value="1"/>
</dbReference>
<dbReference type="InterPro" id="IPR047218">
    <property type="entry name" value="YocR/YhdH-like"/>
</dbReference>
<evidence type="ECO:0000313" key="7">
    <source>
        <dbReference type="EMBL" id="ANZ45636.1"/>
    </source>
</evidence>
<organism evidence="7 8">
    <name type="scientific">Cloacibacillus porcorum</name>
    <dbReference type="NCBI Taxonomy" id="1197717"/>
    <lineage>
        <taxon>Bacteria</taxon>
        <taxon>Thermotogati</taxon>
        <taxon>Synergistota</taxon>
        <taxon>Synergistia</taxon>
        <taxon>Synergistales</taxon>
        <taxon>Synergistaceae</taxon>
        <taxon>Cloacibacillus</taxon>
    </lineage>
</organism>
<comment type="similarity">
    <text evidence="6">Belongs to the sodium:neurotransmitter symporter (SNF) (TC 2.A.22) family.</text>
</comment>
<evidence type="ECO:0000256" key="1">
    <source>
        <dbReference type="ARBA" id="ARBA00004141"/>
    </source>
</evidence>
<keyword evidence="5" id="KW-0472">Membrane</keyword>
<dbReference type="InterPro" id="IPR000175">
    <property type="entry name" value="Na/ntran_symport"/>
</dbReference>
<dbReference type="PROSITE" id="PS00610">
    <property type="entry name" value="NA_NEUROTRAN_SYMP_1"/>
    <property type="match status" value="1"/>
</dbReference>
<keyword evidence="8" id="KW-1185">Reference proteome</keyword>
<dbReference type="KEGG" id="cpor:BED41_11455"/>
<protein>
    <recommendedName>
        <fullName evidence="6">Transporter</fullName>
    </recommendedName>
</protein>
<evidence type="ECO:0000256" key="2">
    <source>
        <dbReference type="ARBA" id="ARBA00022448"/>
    </source>
</evidence>
<dbReference type="NCBIfam" id="NF037979">
    <property type="entry name" value="Na_transp"/>
    <property type="match status" value="1"/>
</dbReference>
<evidence type="ECO:0000256" key="4">
    <source>
        <dbReference type="ARBA" id="ARBA00022989"/>
    </source>
</evidence>
<dbReference type="AlphaFoldDB" id="A0A1B2I6R1"/>
<evidence type="ECO:0000256" key="5">
    <source>
        <dbReference type="ARBA" id="ARBA00023136"/>
    </source>
</evidence>
<evidence type="ECO:0000256" key="6">
    <source>
        <dbReference type="RuleBase" id="RU003732"/>
    </source>
</evidence>
<dbReference type="PANTHER" id="PTHR42948">
    <property type="entry name" value="TRANSPORTER"/>
    <property type="match status" value="1"/>
</dbReference>
<dbReference type="Pfam" id="PF00209">
    <property type="entry name" value="SNF"/>
    <property type="match status" value="2"/>
</dbReference>
<evidence type="ECO:0000313" key="8">
    <source>
        <dbReference type="Proteomes" id="UP000093044"/>
    </source>
</evidence>
<keyword evidence="4" id="KW-1133">Transmembrane helix</keyword>
<dbReference type="GO" id="GO:0015293">
    <property type="term" value="F:symporter activity"/>
    <property type="evidence" value="ECO:0007669"/>
    <property type="project" value="UniProtKB-KW"/>
</dbReference>
<keyword evidence="6" id="KW-0769">Symport</keyword>
<dbReference type="EMBL" id="CP016757">
    <property type="protein sequence ID" value="ANZ45636.1"/>
    <property type="molecule type" value="Genomic_DNA"/>
</dbReference>
<dbReference type="InterPro" id="IPR037272">
    <property type="entry name" value="SNS_sf"/>
</dbReference>
<dbReference type="Proteomes" id="UP000093044">
    <property type="component" value="Chromosome"/>
</dbReference>
<accession>A0A1B2I6R1</accession>
<sequence>MIDEKKRESFGSRIGFVLAAAGSAVGLGNLWKFPYIAGRNGGAAFLFIYIVIIVCIGITAMMAEVLIGRMGRLNAADTFEKLGGKKWKPVGLAGILCTFIILSYYSVIGGWIVKYFFMSFTDLIEQAGAGKTGEIFGAFVSNPSQVIFYQGIFMLITALVVLFGIKGGIERSCKIMMPMLFVAMLVLIIRAVTLPGAMAGIEFYLKPDFSKVTSETWLAALGQGFFSLSLGAGAIMIYGSYLPKTENIVSSVKQICFIDTAVAFLAGLMIFPAVFAFGAEPAAGPGLTFITVPTLFAKMSGGVVFAVIFFLLFFVAALTSSISLLECSTGYFVDHGMDRKLATLITAALIFLTGIPSAYSLSGGLKIGSRDFIDAAGYLTDSIMMPLCSMFCCIFVGWILNRELVKREATSDGKIGFGSFNIWMMMVKFVAPAAILVIFFTGLKW</sequence>
<reference evidence="7" key="1">
    <citation type="submission" date="2016-08" db="EMBL/GenBank/DDBJ databases">
        <title>Complete genome of Cloacibacillus porcorum.</title>
        <authorList>
            <person name="Looft T."/>
            <person name="Bayles D.O."/>
            <person name="Alt D.P."/>
        </authorList>
    </citation>
    <scope>NUCLEOTIDE SEQUENCE [LARGE SCALE GENOMIC DNA]</scope>
    <source>
        <strain evidence="7">CL-84</strain>
    </source>
</reference>
<keyword evidence="2 6" id="KW-0813">Transport</keyword>
<comment type="subcellular location">
    <subcellularLocation>
        <location evidence="1">Membrane</location>
        <topology evidence="1">Multi-pass membrane protein</topology>
    </subcellularLocation>
</comment>
<keyword evidence="3 6" id="KW-0812">Transmembrane</keyword>
<dbReference type="RefSeq" id="WP_066746314.1">
    <property type="nucleotide sequence ID" value="NZ_CALCLR010000089.1"/>
</dbReference>
<dbReference type="CDD" id="cd10336">
    <property type="entry name" value="SLC6sbd_Tyt1-Like"/>
    <property type="match status" value="1"/>
</dbReference>
<evidence type="ECO:0000256" key="3">
    <source>
        <dbReference type="ARBA" id="ARBA00022692"/>
    </source>
</evidence>
<name>A0A1B2I6R1_9BACT</name>
<dbReference type="GO" id="GO:0016020">
    <property type="term" value="C:membrane"/>
    <property type="evidence" value="ECO:0007669"/>
    <property type="project" value="UniProtKB-SubCell"/>
</dbReference>
<gene>
    <name evidence="7" type="ORF">BED41_11455</name>
</gene>